<dbReference type="RefSeq" id="WP_175590871.1">
    <property type="nucleotide sequence ID" value="NZ_JABWGN010000007.1"/>
</dbReference>
<dbReference type="HAMAP" id="MF_00047">
    <property type="entry name" value="Dala_Dala_lig"/>
    <property type="match status" value="1"/>
</dbReference>
<gene>
    <name evidence="10" type="primary">ddl</name>
    <name evidence="15" type="ORF">HTZ77_18485</name>
</gene>
<dbReference type="Pfam" id="PF01820">
    <property type="entry name" value="Dala_Dala_lig_N"/>
    <property type="match status" value="1"/>
</dbReference>
<dbReference type="PROSITE" id="PS00844">
    <property type="entry name" value="DALA_DALA_LIGASE_2"/>
    <property type="match status" value="1"/>
</dbReference>
<evidence type="ECO:0000256" key="12">
    <source>
        <dbReference type="PIRSR" id="PIRSR039102-3"/>
    </source>
</evidence>
<feature type="active site" evidence="11">
    <location>
        <position position="13"/>
    </location>
</feature>
<keyword evidence="8 10" id="KW-0573">Peptidoglycan synthesis</keyword>
<accession>A0A7Y6I7Z3</accession>
<dbReference type="InterPro" id="IPR011127">
    <property type="entry name" value="Dala_Dala_lig_N"/>
</dbReference>
<evidence type="ECO:0000256" key="4">
    <source>
        <dbReference type="ARBA" id="ARBA00022598"/>
    </source>
</evidence>
<dbReference type="InterPro" id="IPR005905">
    <property type="entry name" value="D_ala_D_ala"/>
</dbReference>
<comment type="cofactor">
    <cofactor evidence="12">
        <name>Mg(2+)</name>
        <dbReference type="ChEBI" id="CHEBI:18420"/>
    </cofactor>
    <cofactor evidence="12">
        <name>Mn(2+)</name>
        <dbReference type="ChEBI" id="CHEBI:29035"/>
    </cofactor>
    <text evidence="12">Binds 2 magnesium or manganese ions per subunit.</text>
</comment>
<dbReference type="SUPFAM" id="SSF56059">
    <property type="entry name" value="Glutathione synthetase ATP-binding domain-like"/>
    <property type="match status" value="1"/>
</dbReference>
<dbReference type="GO" id="GO:0008716">
    <property type="term" value="F:D-alanine-D-alanine ligase activity"/>
    <property type="evidence" value="ECO:0007669"/>
    <property type="project" value="UniProtKB-UniRule"/>
</dbReference>
<dbReference type="GO" id="GO:0071555">
    <property type="term" value="P:cell wall organization"/>
    <property type="evidence" value="ECO:0007669"/>
    <property type="project" value="UniProtKB-KW"/>
</dbReference>
<evidence type="ECO:0000313" key="16">
    <source>
        <dbReference type="Proteomes" id="UP000586042"/>
    </source>
</evidence>
<comment type="pathway">
    <text evidence="10">Cell wall biogenesis; peptidoglycan biosynthesis.</text>
</comment>
<keyword evidence="9 10" id="KW-0961">Cell wall biogenesis/degradation</keyword>
<comment type="catalytic activity">
    <reaction evidence="10">
        <text>2 D-alanine + ATP = D-alanyl-D-alanine + ADP + phosphate + H(+)</text>
        <dbReference type="Rhea" id="RHEA:11224"/>
        <dbReference type="ChEBI" id="CHEBI:15378"/>
        <dbReference type="ChEBI" id="CHEBI:30616"/>
        <dbReference type="ChEBI" id="CHEBI:43474"/>
        <dbReference type="ChEBI" id="CHEBI:57416"/>
        <dbReference type="ChEBI" id="CHEBI:57822"/>
        <dbReference type="ChEBI" id="CHEBI:456216"/>
        <dbReference type="EC" id="6.3.2.4"/>
    </reaction>
</comment>
<dbReference type="PIRSF" id="PIRSF039102">
    <property type="entry name" value="Ddl/VanB"/>
    <property type="match status" value="1"/>
</dbReference>
<dbReference type="InterPro" id="IPR011761">
    <property type="entry name" value="ATP-grasp"/>
</dbReference>
<dbReference type="GO" id="GO:0005524">
    <property type="term" value="F:ATP binding"/>
    <property type="evidence" value="ECO:0007669"/>
    <property type="project" value="UniProtKB-UniRule"/>
</dbReference>
<dbReference type="UniPathway" id="UPA00219"/>
<evidence type="ECO:0000256" key="7">
    <source>
        <dbReference type="ARBA" id="ARBA00022960"/>
    </source>
</evidence>
<keyword evidence="16" id="KW-1185">Reference proteome</keyword>
<evidence type="ECO:0000256" key="11">
    <source>
        <dbReference type="PIRSR" id="PIRSR039102-1"/>
    </source>
</evidence>
<dbReference type="Gene3D" id="3.30.470.20">
    <property type="entry name" value="ATP-grasp fold, B domain"/>
    <property type="match status" value="1"/>
</dbReference>
<name>A0A7Y6I7Z3_9ACTN</name>
<dbReference type="Pfam" id="PF07478">
    <property type="entry name" value="Dala_Dala_lig_C"/>
    <property type="match status" value="1"/>
</dbReference>
<dbReference type="PROSITE" id="PS50975">
    <property type="entry name" value="ATP_GRASP"/>
    <property type="match status" value="1"/>
</dbReference>
<feature type="binding site" evidence="12">
    <location>
        <position position="278"/>
    </location>
    <ligand>
        <name>Mg(2+)</name>
        <dbReference type="ChEBI" id="CHEBI:18420"/>
        <label>1</label>
    </ligand>
</feature>
<evidence type="ECO:0000313" key="15">
    <source>
        <dbReference type="EMBL" id="NUW33402.1"/>
    </source>
</evidence>
<keyword evidence="3 10" id="KW-0963">Cytoplasm</keyword>
<dbReference type="PROSITE" id="PS00843">
    <property type="entry name" value="DALA_DALA_LIGASE_1"/>
    <property type="match status" value="1"/>
</dbReference>
<dbReference type="Gene3D" id="3.30.1490.20">
    <property type="entry name" value="ATP-grasp fold, A domain"/>
    <property type="match status" value="1"/>
</dbReference>
<dbReference type="SUPFAM" id="SSF52440">
    <property type="entry name" value="PreATP-grasp domain"/>
    <property type="match status" value="1"/>
</dbReference>
<feature type="domain" description="ATP-grasp" evidence="14">
    <location>
        <begin position="130"/>
        <end position="324"/>
    </location>
</feature>
<feature type="binding site" evidence="12">
    <location>
        <position position="291"/>
    </location>
    <ligand>
        <name>Mg(2+)</name>
        <dbReference type="ChEBI" id="CHEBI:18420"/>
        <label>1</label>
    </ligand>
</feature>
<dbReference type="AlphaFoldDB" id="A0A7Y6I7Z3"/>
<dbReference type="NCBIfam" id="TIGR01205">
    <property type="entry name" value="D_ala_D_alaTIGR"/>
    <property type="match status" value="1"/>
</dbReference>
<dbReference type="GO" id="GO:0005829">
    <property type="term" value="C:cytosol"/>
    <property type="evidence" value="ECO:0007669"/>
    <property type="project" value="TreeGrafter"/>
</dbReference>
<keyword evidence="4 10" id="KW-0436">Ligase</keyword>
<feature type="active site" evidence="11">
    <location>
        <position position="302"/>
    </location>
</feature>
<dbReference type="EMBL" id="JABWGN010000007">
    <property type="protein sequence ID" value="NUW33402.1"/>
    <property type="molecule type" value="Genomic_DNA"/>
</dbReference>
<comment type="function">
    <text evidence="10">Cell wall formation.</text>
</comment>
<dbReference type="InterPro" id="IPR013815">
    <property type="entry name" value="ATP_grasp_subdomain_1"/>
</dbReference>
<evidence type="ECO:0000256" key="8">
    <source>
        <dbReference type="ARBA" id="ARBA00022984"/>
    </source>
</evidence>
<dbReference type="PANTHER" id="PTHR23132:SF23">
    <property type="entry name" value="D-ALANINE--D-ALANINE LIGASE B"/>
    <property type="match status" value="1"/>
</dbReference>
<keyword evidence="6 13" id="KW-0067">ATP-binding</keyword>
<comment type="caution">
    <text evidence="15">The sequence shown here is derived from an EMBL/GenBank/DDBJ whole genome shotgun (WGS) entry which is preliminary data.</text>
</comment>
<keyword evidence="7 10" id="KW-0133">Cell shape</keyword>
<evidence type="ECO:0000256" key="9">
    <source>
        <dbReference type="ARBA" id="ARBA00023316"/>
    </source>
</evidence>
<evidence type="ECO:0000256" key="13">
    <source>
        <dbReference type="PROSITE-ProRule" id="PRU00409"/>
    </source>
</evidence>
<keyword evidence="12" id="KW-0464">Manganese</keyword>
<keyword evidence="5 13" id="KW-0547">Nucleotide-binding</keyword>
<organism evidence="15 16">
    <name type="scientific">Nonomuraea montanisoli</name>
    <dbReference type="NCBI Taxonomy" id="2741721"/>
    <lineage>
        <taxon>Bacteria</taxon>
        <taxon>Bacillati</taxon>
        <taxon>Actinomycetota</taxon>
        <taxon>Actinomycetes</taxon>
        <taxon>Streptosporangiales</taxon>
        <taxon>Streptosporangiaceae</taxon>
        <taxon>Nonomuraea</taxon>
    </lineage>
</organism>
<keyword evidence="12" id="KW-0460">Magnesium</keyword>
<evidence type="ECO:0000256" key="1">
    <source>
        <dbReference type="ARBA" id="ARBA00004496"/>
    </source>
</evidence>
<evidence type="ECO:0000256" key="5">
    <source>
        <dbReference type="ARBA" id="ARBA00022741"/>
    </source>
</evidence>
<feature type="binding site" evidence="12">
    <location>
        <position position="291"/>
    </location>
    <ligand>
        <name>Mg(2+)</name>
        <dbReference type="ChEBI" id="CHEBI:18420"/>
        <label>2</label>
    </ligand>
</feature>
<reference evidence="15 16" key="1">
    <citation type="submission" date="2020-06" db="EMBL/GenBank/DDBJ databases">
        <title>Nonomuraea sp. SMC257, a novel actinomycete isolated from soil.</title>
        <authorList>
            <person name="Chanama M."/>
        </authorList>
    </citation>
    <scope>NUCLEOTIDE SEQUENCE [LARGE SCALE GENOMIC DNA]</scope>
    <source>
        <strain evidence="15 16">SMC257</strain>
    </source>
</reference>
<evidence type="ECO:0000256" key="2">
    <source>
        <dbReference type="ARBA" id="ARBA00010871"/>
    </source>
</evidence>
<comment type="similarity">
    <text evidence="2 10">Belongs to the D-alanine--D-alanine ligase family.</text>
</comment>
<dbReference type="GO" id="GO:0046872">
    <property type="term" value="F:metal ion binding"/>
    <property type="evidence" value="ECO:0007669"/>
    <property type="project" value="UniProtKB-KW"/>
</dbReference>
<feature type="binding site" evidence="12">
    <location>
        <position position="293"/>
    </location>
    <ligand>
        <name>Mg(2+)</name>
        <dbReference type="ChEBI" id="CHEBI:18420"/>
        <label>2</label>
    </ligand>
</feature>
<dbReference type="GO" id="GO:0009252">
    <property type="term" value="P:peptidoglycan biosynthetic process"/>
    <property type="evidence" value="ECO:0007669"/>
    <property type="project" value="UniProtKB-UniRule"/>
</dbReference>
<feature type="active site" evidence="11">
    <location>
        <position position="170"/>
    </location>
</feature>
<comment type="subcellular location">
    <subcellularLocation>
        <location evidence="1 10">Cytoplasm</location>
    </subcellularLocation>
</comment>
<dbReference type="EC" id="6.3.2.4" evidence="10"/>
<dbReference type="PANTHER" id="PTHR23132">
    <property type="entry name" value="D-ALANINE--D-ALANINE LIGASE"/>
    <property type="match status" value="1"/>
</dbReference>
<dbReference type="InterPro" id="IPR016185">
    <property type="entry name" value="PreATP-grasp_dom_sf"/>
</dbReference>
<evidence type="ECO:0000259" key="14">
    <source>
        <dbReference type="PROSITE" id="PS50975"/>
    </source>
</evidence>
<sequence>MRVAVLFGGISAERDVSVASAAQIMSALIGLGHRVEAFDLAKGRLSPADVERVMRAKVAPVPPDPVRLPTAALAPRLVEELLGVDVVFLALHGGAGEDGVVQAVLDSAGLPYTGSGHLASAVAMDKDIAKRLLRASGIPTPQWVLLRPGADPGDIAFDGPVIVKPNAQGSSIGLTLVKGRKDLDDAVRTARLRDADVLVERFVPGREFVVGVLDASPLAVGEIRTQSREIFDYAAKYQAGGALEIFPADIPAAVDKELRDLAVRAHDSLRLGAYSRVDFRMDHKGGIWCLEANTLPGMTATSLFPQSAQAAGISFPELCERICRLAARS</sequence>
<protein>
    <recommendedName>
        <fullName evidence="10">D-alanine--D-alanine ligase</fullName>
        <ecNumber evidence="10">6.3.2.4</ecNumber>
    </recommendedName>
    <alternativeName>
        <fullName evidence="10">D-Ala-D-Ala ligase</fullName>
    </alternativeName>
    <alternativeName>
        <fullName evidence="10">D-alanylalanine synthetase</fullName>
    </alternativeName>
</protein>
<keyword evidence="12" id="KW-0479">Metal-binding</keyword>
<evidence type="ECO:0000256" key="6">
    <source>
        <dbReference type="ARBA" id="ARBA00022840"/>
    </source>
</evidence>
<dbReference type="Proteomes" id="UP000586042">
    <property type="component" value="Unassembled WGS sequence"/>
</dbReference>
<dbReference type="InterPro" id="IPR011095">
    <property type="entry name" value="Dala_Dala_lig_C"/>
</dbReference>
<evidence type="ECO:0000256" key="3">
    <source>
        <dbReference type="ARBA" id="ARBA00022490"/>
    </source>
</evidence>
<dbReference type="InterPro" id="IPR000291">
    <property type="entry name" value="D-Ala_lig_Van_CS"/>
</dbReference>
<dbReference type="Gene3D" id="3.40.50.20">
    <property type="match status" value="1"/>
</dbReference>
<proteinExistence type="inferred from homology"/>
<evidence type="ECO:0000256" key="10">
    <source>
        <dbReference type="HAMAP-Rule" id="MF_00047"/>
    </source>
</evidence>
<dbReference type="GO" id="GO:0008360">
    <property type="term" value="P:regulation of cell shape"/>
    <property type="evidence" value="ECO:0007669"/>
    <property type="project" value="UniProtKB-KW"/>
</dbReference>
<dbReference type="NCBIfam" id="NF002378">
    <property type="entry name" value="PRK01372.1"/>
    <property type="match status" value="1"/>
</dbReference>